<reference evidence="1 2" key="1">
    <citation type="submission" date="2024-06" db="EMBL/GenBank/DDBJ databases">
        <title>The Natural Products Discovery Center: Release of the First 8490 Sequenced Strains for Exploring Actinobacteria Biosynthetic Diversity.</title>
        <authorList>
            <person name="Kalkreuter E."/>
            <person name="Kautsar S.A."/>
            <person name="Yang D."/>
            <person name="Bader C.D."/>
            <person name="Teijaro C.N."/>
            <person name="Fluegel L."/>
            <person name="Davis C.M."/>
            <person name="Simpson J.R."/>
            <person name="Lauterbach L."/>
            <person name="Steele A.D."/>
            <person name="Gui C."/>
            <person name="Meng S."/>
            <person name="Li G."/>
            <person name="Viehrig K."/>
            <person name="Ye F."/>
            <person name="Su P."/>
            <person name="Kiefer A.F."/>
            <person name="Nichols A."/>
            <person name="Cepeda A.J."/>
            <person name="Yan W."/>
            <person name="Fan B."/>
            <person name="Jiang Y."/>
            <person name="Adhikari A."/>
            <person name="Zheng C.-J."/>
            <person name="Schuster L."/>
            <person name="Cowan T.M."/>
            <person name="Smanski M.J."/>
            <person name="Chevrette M.G."/>
            <person name="De Carvalho L.P.S."/>
            <person name="Shen B."/>
        </authorList>
    </citation>
    <scope>NUCLEOTIDE SEQUENCE [LARGE SCALE GENOMIC DNA]</scope>
    <source>
        <strain evidence="1 2">NPDC000155</strain>
    </source>
</reference>
<name>A0ABV1XLC7_9ACTN</name>
<comment type="caution">
    <text evidence="1">The sequence shown here is derived from an EMBL/GenBank/DDBJ whole genome shotgun (WGS) entry which is preliminary data.</text>
</comment>
<dbReference type="PANTHER" id="PTHR13812">
    <property type="entry name" value="KETIMINE REDUCTASE MU-CRYSTALLIN"/>
    <property type="match status" value="1"/>
</dbReference>
<sequence length="364" mass="40032">MLVLNNEITAGVLTMPDVVRALEESYRDLTAGVAVCRPRIDLSLPVDERVYRWGTMEGGSARTGYVAIRMKSDVLTEVTTGSNRTQEKYCVQPGSYCGLVLLVDARTGEPVALLNDGLLQHLRVGADSAIGAGFGAREDARVLGLLGSGGMARSHVDAFRTVRPLERVQVYSPTRTNRERFAAETREKHGIEVVAVDTPEKAHEGADIVAGCTDAVGSVVLGNRLRPGTHITCIGGHLDAEALRRIDVWLRLGSASTPTSTPTWATDDEYVTYRARPDDPVWQRHHHGKQARRPPHTARVVRLDAVLEGRARARDNNSQVTFSERGNIQGAQFHAIAALVYERAREHGLGREIPREWLLQDIRD</sequence>
<dbReference type="EMBL" id="JBEPFB010000003">
    <property type="protein sequence ID" value="MER7372410.1"/>
    <property type="molecule type" value="Genomic_DNA"/>
</dbReference>
<accession>A0ABV1XLC7</accession>
<gene>
    <name evidence="1" type="ORF">ABT384_07055</name>
</gene>
<dbReference type="PANTHER" id="PTHR13812:SF19">
    <property type="entry name" value="KETIMINE REDUCTASE MU-CRYSTALLIN"/>
    <property type="match status" value="1"/>
</dbReference>
<dbReference type="Pfam" id="PF02423">
    <property type="entry name" value="OCD_Mu_crystall"/>
    <property type="match status" value="1"/>
</dbReference>
<dbReference type="InterPro" id="IPR003462">
    <property type="entry name" value="ODC_Mu_crystall"/>
</dbReference>
<dbReference type="InterPro" id="IPR036291">
    <property type="entry name" value="NAD(P)-bd_dom_sf"/>
</dbReference>
<dbReference type="InterPro" id="IPR023401">
    <property type="entry name" value="ODC_N"/>
</dbReference>
<proteinExistence type="predicted"/>
<keyword evidence="2" id="KW-1185">Reference proteome</keyword>
<dbReference type="Gene3D" id="3.30.1780.10">
    <property type="entry name" value="ornithine cyclodeaminase, domain 1"/>
    <property type="match status" value="1"/>
</dbReference>
<dbReference type="SUPFAM" id="SSF51735">
    <property type="entry name" value="NAD(P)-binding Rossmann-fold domains"/>
    <property type="match status" value="1"/>
</dbReference>
<evidence type="ECO:0000313" key="2">
    <source>
        <dbReference type="Proteomes" id="UP001486207"/>
    </source>
</evidence>
<organism evidence="1 2">
    <name type="scientific">Streptomyces lanatus</name>
    <dbReference type="NCBI Taxonomy" id="66900"/>
    <lineage>
        <taxon>Bacteria</taxon>
        <taxon>Bacillati</taxon>
        <taxon>Actinomycetota</taxon>
        <taxon>Actinomycetes</taxon>
        <taxon>Kitasatosporales</taxon>
        <taxon>Streptomycetaceae</taxon>
        <taxon>Streptomyces</taxon>
    </lineage>
</organism>
<protein>
    <submittedName>
        <fullName evidence="1">Ornithine cyclodeaminase family protein</fullName>
    </submittedName>
</protein>
<evidence type="ECO:0000313" key="1">
    <source>
        <dbReference type="EMBL" id="MER7372410.1"/>
    </source>
</evidence>
<dbReference type="Proteomes" id="UP001486207">
    <property type="component" value="Unassembled WGS sequence"/>
</dbReference>
<dbReference type="RefSeq" id="WP_190069879.1">
    <property type="nucleotide sequence ID" value="NZ_BNBM01000004.1"/>
</dbReference>
<dbReference type="Gene3D" id="3.40.50.720">
    <property type="entry name" value="NAD(P)-binding Rossmann-like Domain"/>
    <property type="match status" value="1"/>
</dbReference>